<feature type="compositionally biased region" description="Low complexity" evidence="9">
    <location>
        <begin position="327"/>
        <end position="343"/>
    </location>
</feature>
<evidence type="ECO:0000313" key="12">
    <source>
        <dbReference type="Proteomes" id="UP000261620"/>
    </source>
</evidence>
<feature type="region of interest" description="Disordered" evidence="9">
    <location>
        <begin position="323"/>
        <end position="353"/>
    </location>
</feature>
<dbReference type="AlphaFoldDB" id="A0A3Q4BF76"/>
<accession>A0A3Q4BF76</accession>
<sequence length="498" mass="54460">MRGILKRKFADVDDSACYSSSSSSPPSSLSSPGSSEWESDGESGDDHDFTPHSPSSATASAIRSILRRPELAGTQSSVRFDQVTVFSFPRCQGFTSVPSRGGATLGMRQRHSTLQRYTLAEHALERRHRRRERLRVRLREERLQTLKHRVKADTLTVDQIPDDDVHISDADLEDGAFLQPYSSRQRQALLQAAGVKRIDREEKKQLHALRFSREACGCDCRGFCEPETCACSLAGIKCQVDRLSFPCGCTKDGCGNTRGRVEFNSRRVRTHYIHTTMRLELERRLQDETRGQEDQTPLPGEDGLSLTVPAALSLQFIPERPVAEENSCSSDMTDSSCSSSASDAGGGLSGSQAVAEVGGGLSRALSICDDDQRSAGSQHNPSRTSLTGYLDENANQARDFFSDDSLEGFPNTPSPTVDYSSGMYTDLSLSSESDLEFFDSDCTSGPLHSSFRLHGHPDSLCPLQLFSCVSPPQHESGTHLLESLIGLTEPSPEQAGPL</sequence>
<dbReference type="InterPro" id="IPR023260">
    <property type="entry name" value="Cys/Ser-rich_nuc_prot"/>
</dbReference>
<keyword evidence="5" id="KW-0238">DNA-binding</keyword>
<feature type="region of interest" description="Disordered" evidence="9">
    <location>
        <begin position="13"/>
        <end position="60"/>
    </location>
</feature>
<dbReference type="InterPro" id="IPR031972">
    <property type="entry name" value="CSRNP_N"/>
</dbReference>
<dbReference type="Pfam" id="PF16019">
    <property type="entry name" value="CSRNP_N"/>
    <property type="match status" value="1"/>
</dbReference>
<comment type="subcellular location">
    <subcellularLocation>
        <location evidence="1">Nucleus</location>
    </subcellularLocation>
</comment>
<dbReference type="GO" id="GO:0006915">
    <property type="term" value="P:apoptotic process"/>
    <property type="evidence" value="ECO:0007669"/>
    <property type="project" value="UniProtKB-KW"/>
</dbReference>
<dbReference type="OMA" id="YSFSRYM"/>
<dbReference type="GO" id="GO:0000981">
    <property type="term" value="F:DNA-binding transcription factor activity, RNA polymerase II-specific"/>
    <property type="evidence" value="ECO:0007669"/>
    <property type="project" value="TreeGrafter"/>
</dbReference>
<reference evidence="11" key="2">
    <citation type="submission" date="2025-09" db="UniProtKB">
        <authorList>
            <consortium name="Ensembl"/>
        </authorList>
    </citation>
    <scope>IDENTIFICATION</scope>
</reference>
<dbReference type="GO" id="GO:0043565">
    <property type="term" value="F:sequence-specific DNA binding"/>
    <property type="evidence" value="ECO:0007669"/>
    <property type="project" value="TreeGrafter"/>
</dbReference>
<evidence type="ECO:0000256" key="8">
    <source>
        <dbReference type="ARBA" id="ARBA00023242"/>
    </source>
</evidence>
<evidence type="ECO:0000313" key="11">
    <source>
        <dbReference type="Ensembl" id="ENSMMOP00000017765.1"/>
    </source>
</evidence>
<name>A0A3Q4BF76_MOLML</name>
<keyword evidence="12" id="KW-1185">Reference proteome</keyword>
<feature type="domain" description="Cysteine/serine-rich nuclear protein N-terminal" evidence="10">
    <location>
        <begin position="75"/>
        <end position="283"/>
    </location>
</feature>
<keyword evidence="4" id="KW-0805">Transcription regulation</keyword>
<evidence type="ECO:0000256" key="4">
    <source>
        <dbReference type="ARBA" id="ARBA00023015"/>
    </source>
</evidence>
<feature type="compositionally biased region" description="Basic and acidic residues" evidence="9">
    <location>
        <begin position="283"/>
        <end position="293"/>
    </location>
</feature>
<evidence type="ECO:0000256" key="3">
    <source>
        <dbReference type="ARBA" id="ARBA00022703"/>
    </source>
</evidence>
<evidence type="ECO:0000256" key="2">
    <source>
        <dbReference type="ARBA" id="ARBA00008548"/>
    </source>
</evidence>
<proteinExistence type="inferred from homology"/>
<dbReference type="PANTHER" id="PTHR13580:SF10">
    <property type="entry name" value="CYSTEINE_SERINE-RICH NUCLEAR PROTEIN 1"/>
    <property type="match status" value="1"/>
</dbReference>
<dbReference type="PANTHER" id="PTHR13580">
    <property type="entry name" value="TGF-BETA INDUCED APOPTOSIS PROTEIN"/>
    <property type="match status" value="1"/>
</dbReference>
<comment type="similarity">
    <text evidence="2">Belongs to the AXUD1 family.</text>
</comment>
<reference evidence="11" key="1">
    <citation type="submission" date="2025-08" db="UniProtKB">
        <authorList>
            <consortium name="Ensembl"/>
        </authorList>
    </citation>
    <scope>IDENTIFICATION</scope>
</reference>
<feature type="compositionally biased region" description="Low complexity" evidence="9">
    <location>
        <begin position="51"/>
        <end position="60"/>
    </location>
</feature>
<evidence type="ECO:0000256" key="9">
    <source>
        <dbReference type="SAM" id="MobiDB-lite"/>
    </source>
</evidence>
<protein>
    <recommendedName>
        <fullName evidence="10">Cysteine/serine-rich nuclear protein N-terminal domain-containing protein</fullName>
    </recommendedName>
</protein>
<evidence type="ECO:0000256" key="7">
    <source>
        <dbReference type="ARBA" id="ARBA00023163"/>
    </source>
</evidence>
<feature type="compositionally biased region" description="Low complexity" evidence="9">
    <location>
        <begin position="19"/>
        <end position="36"/>
    </location>
</feature>
<organism evidence="11 12">
    <name type="scientific">Mola mola</name>
    <name type="common">Ocean sunfish</name>
    <name type="synonym">Tetraodon mola</name>
    <dbReference type="NCBI Taxonomy" id="94237"/>
    <lineage>
        <taxon>Eukaryota</taxon>
        <taxon>Metazoa</taxon>
        <taxon>Chordata</taxon>
        <taxon>Craniata</taxon>
        <taxon>Vertebrata</taxon>
        <taxon>Euteleostomi</taxon>
        <taxon>Actinopterygii</taxon>
        <taxon>Neopterygii</taxon>
        <taxon>Teleostei</taxon>
        <taxon>Neoteleostei</taxon>
        <taxon>Acanthomorphata</taxon>
        <taxon>Eupercaria</taxon>
        <taxon>Tetraodontiformes</taxon>
        <taxon>Molidae</taxon>
        <taxon>Mola</taxon>
    </lineage>
</organism>
<evidence type="ECO:0000256" key="5">
    <source>
        <dbReference type="ARBA" id="ARBA00023125"/>
    </source>
</evidence>
<evidence type="ECO:0000256" key="6">
    <source>
        <dbReference type="ARBA" id="ARBA00023159"/>
    </source>
</evidence>
<dbReference type="Proteomes" id="UP000261620">
    <property type="component" value="Unplaced"/>
</dbReference>
<evidence type="ECO:0000256" key="1">
    <source>
        <dbReference type="ARBA" id="ARBA00004123"/>
    </source>
</evidence>
<keyword evidence="3" id="KW-0053">Apoptosis</keyword>
<dbReference type="STRING" id="94237.ENSMMOP00000017765"/>
<dbReference type="GO" id="GO:0005634">
    <property type="term" value="C:nucleus"/>
    <property type="evidence" value="ECO:0007669"/>
    <property type="project" value="UniProtKB-SubCell"/>
</dbReference>
<evidence type="ECO:0000259" key="10">
    <source>
        <dbReference type="Pfam" id="PF16019"/>
    </source>
</evidence>
<dbReference type="PRINTS" id="PR02031">
    <property type="entry name" value="CYSSERRICHNP"/>
</dbReference>
<keyword evidence="8" id="KW-0539">Nucleus</keyword>
<keyword evidence="7" id="KW-0804">Transcription</keyword>
<feature type="region of interest" description="Disordered" evidence="9">
    <location>
        <begin position="283"/>
        <end position="304"/>
    </location>
</feature>
<dbReference type="Ensembl" id="ENSMMOT00000018056.1">
    <property type="protein sequence ID" value="ENSMMOP00000017765.1"/>
    <property type="gene ID" value="ENSMMOG00000013484.1"/>
</dbReference>
<keyword evidence="6" id="KW-0010">Activator</keyword>